<evidence type="ECO:0000313" key="2">
    <source>
        <dbReference type="WBParaSite" id="RSKR_0000523425.1"/>
    </source>
</evidence>
<reference evidence="2" key="1">
    <citation type="submission" date="2016-11" db="UniProtKB">
        <authorList>
            <consortium name="WormBaseParasite"/>
        </authorList>
    </citation>
    <scope>IDENTIFICATION</scope>
    <source>
        <strain evidence="2">KR3021</strain>
    </source>
</reference>
<name>A0AC35TXH3_9BILA</name>
<accession>A0AC35TXH3</accession>
<dbReference type="Proteomes" id="UP000095286">
    <property type="component" value="Unplaced"/>
</dbReference>
<organism evidence="1 2">
    <name type="scientific">Rhabditophanes sp. KR3021</name>
    <dbReference type="NCBI Taxonomy" id="114890"/>
    <lineage>
        <taxon>Eukaryota</taxon>
        <taxon>Metazoa</taxon>
        <taxon>Ecdysozoa</taxon>
        <taxon>Nematoda</taxon>
        <taxon>Chromadorea</taxon>
        <taxon>Rhabditida</taxon>
        <taxon>Tylenchina</taxon>
        <taxon>Panagrolaimomorpha</taxon>
        <taxon>Strongyloidoidea</taxon>
        <taxon>Alloionematidae</taxon>
        <taxon>Rhabditophanes</taxon>
    </lineage>
</organism>
<proteinExistence type="predicted"/>
<dbReference type="WBParaSite" id="RSKR_0000523425.1">
    <property type="protein sequence ID" value="RSKR_0000523425.1"/>
    <property type="gene ID" value="RSKR_0000523425"/>
</dbReference>
<sequence length="177" mass="20601">MERSRRLMFRLYDGNFDLKNSFDVDKCNLVYQSLFDALHSTSVDISKQKLTILQFLEKLNHHVEKVILQNELVQFDYLVNSAGDDIGMTPVPKITHPRITAPAPVIEAPFIRTLRSNTKDKQIGNRANSRALRTQEQIEANPVVDNRRKKSKKERDYIKELEKLFYYDTDGTPNFVI</sequence>
<protein>
    <submittedName>
        <fullName evidence="2">Gag-pol polyprotein</fullName>
    </submittedName>
</protein>
<evidence type="ECO:0000313" key="1">
    <source>
        <dbReference type="Proteomes" id="UP000095286"/>
    </source>
</evidence>